<feature type="region of interest" description="Disordered" evidence="4">
    <location>
        <begin position="1"/>
        <end position="29"/>
    </location>
</feature>
<evidence type="ECO:0000313" key="8">
    <source>
        <dbReference type="RefSeq" id="XP_002736770.1"/>
    </source>
</evidence>
<dbReference type="InterPro" id="IPR006677">
    <property type="entry name" value="tRNA_intron_Endonuc_cat-like"/>
</dbReference>
<dbReference type="NCBIfam" id="TIGR00324">
    <property type="entry name" value="endA"/>
    <property type="match status" value="1"/>
</dbReference>
<feature type="compositionally biased region" description="Acidic residues" evidence="4">
    <location>
        <begin position="374"/>
        <end position="384"/>
    </location>
</feature>
<dbReference type="CDD" id="cd22363">
    <property type="entry name" value="tRNA-intron_lyase_C"/>
    <property type="match status" value="1"/>
</dbReference>
<feature type="region of interest" description="Disordered" evidence="4">
    <location>
        <begin position="135"/>
        <end position="160"/>
    </location>
</feature>
<dbReference type="Gene3D" id="3.40.1350.10">
    <property type="match status" value="1"/>
</dbReference>
<comment type="catalytic activity">
    <reaction evidence="3">
        <text>pretRNA = a 3'-half-tRNA molecule with a 5'-OH end + a 5'-half-tRNA molecule with a 2',3'-cyclic phosphate end + an intron with a 2',3'-cyclic phosphate and a 5'-hydroxyl terminus.</text>
        <dbReference type="EC" id="4.6.1.16"/>
    </reaction>
</comment>
<dbReference type="Pfam" id="PF02778">
    <property type="entry name" value="tRNA_int_endo_N"/>
    <property type="match status" value="1"/>
</dbReference>
<dbReference type="PANTHER" id="PTHR21227">
    <property type="entry name" value="TRNA-SPLICING ENDONUCLEASE SUBUNIT SEN2"/>
    <property type="match status" value="1"/>
</dbReference>
<name>A0ABM0GT32_SACKO</name>
<dbReference type="Pfam" id="PF01974">
    <property type="entry name" value="tRNA_int_endo"/>
    <property type="match status" value="1"/>
</dbReference>
<protein>
    <recommendedName>
        <fullName evidence="2">tRNA-intron lyase</fullName>
        <ecNumber evidence="2">4.6.1.16</ecNumber>
    </recommendedName>
</protein>
<evidence type="ECO:0000313" key="7">
    <source>
        <dbReference type="Proteomes" id="UP000694865"/>
    </source>
</evidence>
<feature type="compositionally biased region" description="Polar residues" evidence="4">
    <location>
        <begin position="362"/>
        <end position="373"/>
    </location>
</feature>
<dbReference type="RefSeq" id="XP_002736770.1">
    <property type="nucleotide sequence ID" value="XM_002736724.2"/>
</dbReference>
<feature type="region of interest" description="Disordered" evidence="4">
    <location>
        <begin position="362"/>
        <end position="406"/>
    </location>
</feature>
<comment type="similarity">
    <text evidence="1">Belongs to the tRNA-intron endonuclease family.</text>
</comment>
<evidence type="ECO:0000259" key="6">
    <source>
        <dbReference type="Pfam" id="PF02778"/>
    </source>
</evidence>
<dbReference type="InterPro" id="IPR036167">
    <property type="entry name" value="tRNA_intron_Endo_cat-like_sf"/>
</dbReference>
<reference evidence="8" key="1">
    <citation type="submission" date="2025-08" db="UniProtKB">
        <authorList>
            <consortium name="RefSeq"/>
        </authorList>
    </citation>
    <scope>IDENTIFICATION</scope>
    <source>
        <tissue evidence="8">Testes</tissue>
    </source>
</reference>
<dbReference type="EC" id="4.6.1.16" evidence="2"/>
<accession>A0ABM0GT32</accession>
<evidence type="ECO:0000256" key="3">
    <source>
        <dbReference type="ARBA" id="ARBA00034031"/>
    </source>
</evidence>
<dbReference type="GeneID" id="100374985"/>
<keyword evidence="7" id="KW-1185">Reference proteome</keyword>
<feature type="domain" description="tRNA intron endonuclease N-terminal" evidence="6">
    <location>
        <begin position="417"/>
        <end position="454"/>
    </location>
</feature>
<gene>
    <name evidence="8" type="primary">LOC100374985</name>
</gene>
<dbReference type="InterPro" id="IPR011856">
    <property type="entry name" value="tRNA_endonuc-like_dom_sf"/>
</dbReference>
<dbReference type="InterPro" id="IPR006678">
    <property type="entry name" value="tRNA_intron_Endonuc_N"/>
</dbReference>
<proteinExistence type="inferred from homology"/>
<evidence type="ECO:0000259" key="5">
    <source>
        <dbReference type="Pfam" id="PF01974"/>
    </source>
</evidence>
<dbReference type="PANTHER" id="PTHR21227:SF0">
    <property type="entry name" value="TRNA-SPLICING ENDONUCLEASE SUBUNIT SEN2"/>
    <property type="match status" value="1"/>
</dbReference>
<evidence type="ECO:0000256" key="1">
    <source>
        <dbReference type="ARBA" id="ARBA00008078"/>
    </source>
</evidence>
<dbReference type="InterPro" id="IPR006676">
    <property type="entry name" value="tRNA_splic"/>
</dbReference>
<organism evidence="7 8">
    <name type="scientific">Saccoglossus kowalevskii</name>
    <name type="common">Acorn worm</name>
    <dbReference type="NCBI Taxonomy" id="10224"/>
    <lineage>
        <taxon>Eukaryota</taxon>
        <taxon>Metazoa</taxon>
        <taxon>Hemichordata</taxon>
        <taxon>Enteropneusta</taxon>
        <taxon>Harrimaniidae</taxon>
        <taxon>Saccoglossus</taxon>
    </lineage>
</organism>
<dbReference type="SUPFAM" id="SSF53032">
    <property type="entry name" value="tRNA-intron endonuclease catalytic domain-like"/>
    <property type="match status" value="1"/>
</dbReference>
<sequence>MAALNKLTKPRRKKRIHQPESSPFPVPIESIDGKPASDDHWYYYTGNLVDNCVLVTNPGDIAFIYKMGFFGKGMFSRSKPEHKRFISSYQGTVRKNLPPNERRFQQQRFQQVRKRRYMRHLEWYKEYKEHFPLDFRGENDTDPTQSTSFEPKYMCSDENDGPTAKKMKLFDISTGNDDDDGATQTDDVTVKTDAARTCSSVFNNDVTTGYDDDTAGYNNVTPRNDDVTARIDDVTVGNDDVTTMEDIVTTSDKTVNKLDDVPTESKNISFRDDKIEKSEFIEHDKIECAERELMEDKTSNHLHKHDDIPCNAKNKCSDNDDVILCTQCDDVTKDDYKMESSDERTECTQLCDVRNESARIDSTQMSMESSDIVESSDEADEEEMPQTTIPSTVKDDSHGNIKHKNRKSIKKDDPYQVFEYLQLSLEEAFFLSYGLGCLTVLDKDKNSLNLSDMWLRYCAINPRFISSYAVYHYIRSKGWVPKTGIKFGSDYIVYKQGPPFYHSTYSVLISMVDEDTLLSCEDEQRPLTWPVICGMSRVTEHAAKEIMFCHVIKPSDMTAEEMKSPRCLERLKVQETVMRRWVSAKERMDKGSYSVIS</sequence>
<evidence type="ECO:0000256" key="4">
    <source>
        <dbReference type="SAM" id="MobiDB-lite"/>
    </source>
</evidence>
<feature type="domain" description="tRNA intron endonuclease catalytic" evidence="5">
    <location>
        <begin position="464"/>
        <end position="555"/>
    </location>
</feature>
<evidence type="ECO:0000256" key="2">
    <source>
        <dbReference type="ARBA" id="ARBA00012573"/>
    </source>
</evidence>
<dbReference type="Proteomes" id="UP000694865">
    <property type="component" value="Unplaced"/>
</dbReference>